<dbReference type="Pfam" id="PF04011">
    <property type="entry name" value="LemA"/>
    <property type="match status" value="1"/>
</dbReference>
<feature type="region of interest" description="Disordered" evidence="6">
    <location>
        <begin position="1"/>
        <end position="24"/>
    </location>
</feature>
<evidence type="ECO:0000313" key="9">
    <source>
        <dbReference type="Proteomes" id="UP000019229"/>
    </source>
</evidence>
<evidence type="ECO:0000256" key="6">
    <source>
        <dbReference type="SAM" id="MobiDB-lite"/>
    </source>
</evidence>
<evidence type="ECO:0000256" key="2">
    <source>
        <dbReference type="ARBA" id="ARBA00008854"/>
    </source>
</evidence>
<gene>
    <name evidence="8" type="ORF">MYB_01970</name>
</gene>
<keyword evidence="4 7" id="KW-1133">Transmembrane helix</keyword>
<evidence type="ECO:0000313" key="8">
    <source>
        <dbReference type="EMBL" id="AHH45398.1"/>
    </source>
</evidence>
<dbReference type="eggNOG" id="COG1704">
    <property type="taxonomic scope" value="Bacteria"/>
</dbReference>
<keyword evidence="5 7" id="KW-0472">Membrane</keyword>
<dbReference type="RefSeq" id="WP_022934633.1">
    <property type="nucleotide sequence ID" value="NZ_CP007154.1"/>
</dbReference>
<keyword evidence="3 7" id="KW-0812">Transmembrane</keyword>
<comment type="similarity">
    <text evidence="2">Belongs to the LemA family.</text>
</comment>
<dbReference type="GO" id="GO:0016020">
    <property type="term" value="C:membrane"/>
    <property type="evidence" value="ECO:0007669"/>
    <property type="project" value="UniProtKB-SubCell"/>
</dbReference>
<dbReference type="Proteomes" id="UP000019229">
    <property type="component" value="Chromosome"/>
</dbReference>
<dbReference type="KEGG" id="mbc:MYB_01970"/>
<name>W5V0X5_9BACT</name>
<organism evidence="8 9">
    <name type="scientific">Mesomycoplasma bovoculi M165/69</name>
    <dbReference type="NCBI Taxonomy" id="743966"/>
    <lineage>
        <taxon>Bacteria</taxon>
        <taxon>Bacillati</taxon>
        <taxon>Mycoplasmatota</taxon>
        <taxon>Mycoplasmoidales</taxon>
        <taxon>Metamycoplasmataceae</taxon>
        <taxon>Mesomycoplasma</taxon>
    </lineage>
</organism>
<dbReference type="OrthoDB" id="384498at2"/>
<dbReference type="HOGENOM" id="CLU_056714_3_0_14"/>
<evidence type="ECO:0000256" key="4">
    <source>
        <dbReference type="ARBA" id="ARBA00022989"/>
    </source>
</evidence>
<evidence type="ECO:0000256" key="1">
    <source>
        <dbReference type="ARBA" id="ARBA00004167"/>
    </source>
</evidence>
<accession>W5V0X5</accession>
<protein>
    <submittedName>
        <fullName evidence="8">LemA family protein</fullName>
    </submittedName>
</protein>
<dbReference type="InterPro" id="IPR023353">
    <property type="entry name" value="LemA-like_dom_sf"/>
</dbReference>
<dbReference type="EMBL" id="CP007154">
    <property type="protein sequence ID" value="AHH45398.1"/>
    <property type="molecule type" value="Genomic_DNA"/>
</dbReference>
<evidence type="ECO:0000256" key="5">
    <source>
        <dbReference type="ARBA" id="ARBA00023136"/>
    </source>
</evidence>
<dbReference type="AlphaFoldDB" id="W5V0X5"/>
<evidence type="ECO:0000256" key="7">
    <source>
        <dbReference type="SAM" id="Phobius"/>
    </source>
</evidence>
<dbReference type="InterPro" id="IPR007156">
    <property type="entry name" value="MamQ_LemA"/>
</dbReference>
<dbReference type="SUPFAM" id="SSF140478">
    <property type="entry name" value="LemA-like"/>
    <property type="match status" value="1"/>
</dbReference>
<proteinExistence type="inferred from homology"/>
<evidence type="ECO:0000256" key="3">
    <source>
        <dbReference type="ARBA" id="ARBA00022692"/>
    </source>
</evidence>
<dbReference type="PATRIC" id="fig|743966.3.peg.397"/>
<feature type="transmembrane region" description="Helical" evidence="7">
    <location>
        <begin position="35"/>
        <end position="54"/>
    </location>
</feature>
<reference evidence="8 9" key="1">
    <citation type="journal article" date="2014" name="Genome Announc.">
        <title>Complete Genome Sequence of Mycoplasma bovoculi Strain M165/69T (ATCC 29104).</title>
        <authorList>
            <person name="Calcutt M.J."/>
            <person name="Foecking M.F."/>
        </authorList>
    </citation>
    <scope>NUCLEOTIDE SEQUENCE [LARGE SCALE GENOMIC DNA]</scope>
    <source>
        <strain evidence="8">M165/69</strain>
    </source>
</reference>
<dbReference type="PANTHER" id="PTHR34478">
    <property type="entry name" value="PROTEIN LEMA"/>
    <property type="match status" value="1"/>
</dbReference>
<dbReference type="Gene3D" id="1.20.1440.20">
    <property type="entry name" value="LemA-like domain"/>
    <property type="match status" value="1"/>
</dbReference>
<keyword evidence="9" id="KW-1185">Reference proteome</keyword>
<comment type="subcellular location">
    <subcellularLocation>
        <location evidence="1">Membrane</location>
        <topology evidence="1">Single-pass membrane protein</topology>
    </subcellularLocation>
</comment>
<sequence>MANLFDPTKVSSPEGFSPNVDNTTRKPAASTAAKIIFWVFGTILLFAAPIYFFVRRNSLIREQTEINQAASTIETQLAKRADTLIKVSNLISSYKEHEKSLFSDIARLRSMRNSGGQIANSSELNELTNNVFSRMALTFENYPELKASELYKEGMEQSIYLEREIAAARRVYNSKVTNFNSGIFTWPTTVISSTLGLSTYPLFQATATQRADVDMSKI</sequence>
<dbReference type="PANTHER" id="PTHR34478:SF2">
    <property type="entry name" value="MEMBRANE PROTEIN"/>
    <property type="match status" value="1"/>
</dbReference>